<feature type="compositionally biased region" description="Polar residues" evidence="1">
    <location>
        <begin position="98"/>
        <end position="117"/>
    </location>
</feature>
<dbReference type="HOGENOM" id="CLU_1949041_0_0_1"/>
<sequence>MEQRRRPCTRTSDGGYRRTKAKSKEGTSIDANLDSQFAEQKWYFIPPTPGAPGSGTFPNISPQAISSLPTGRTFRPFLNPRSLFVDEIPSLYPLPLTSNVIPTGSAGASRNTDTATTGRRRKPNGSSTH</sequence>
<dbReference type="Proteomes" id="UP000053593">
    <property type="component" value="Unassembled WGS sequence"/>
</dbReference>
<keyword evidence="3" id="KW-1185">Reference proteome</keyword>
<dbReference type="AlphaFoldDB" id="A0A0D0C8J2"/>
<name>A0A0D0C8J2_9AGAR</name>
<accession>A0A0D0C8J2</accession>
<dbReference type="EMBL" id="KN834874">
    <property type="protein sequence ID" value="KIK51063.1"/>
    <property type="molecule type" value="Genomic_DNA"/>
</dbReference>
<evidence type="ECO:0000313" key="3">
    <source>
        <dbReference type="Proteomes" id="UP000053593"/>
    </source>
</evidence>
<evidence type="ECO:0000256" key="1">
    <source>
        <dbReference type="SAM" id="MobiDB-lite"/>
    </source>
</evidence>
<dbReference type="OrthoDB" id="70376at2759"/>
<proteinExistence type="predicted"/>
<organism evidence="2 3">
    <name type="scientific">Collybiopsis luxurians FD-317 M1</name>
    <dbReference type="NCBI Taxonomy" id="944289"/>
    <lineage>
        <taxon>Eukaryota</taxon>
        <taxon>Fungi</taxon>
        <taxon>Dikarya</taxon>
        <taxon>Basidiomycota</taxon>
        <taxon>Agaricomycotina</taxon>
        <taxon>Agaricomycetes</taxon>
        <taxon>Agaricomycetidae</taxon>
        <taxon>Agaricales</taxon>
        <taxon>Marasmiineae</taxon>
        <taxon>Omphalotaceae</taxon>
        <taxon>Collybiopsis</taxon>
        <taxon>Collybiopsis luxurians</taxon>
    </lineage>
</organism>
<feature type="region of interest" description="Disordered" evidence="1">
    <location>
        <begin position="44"/>
        <end position="64"/>
    </location>
</feature>
<evidence type="ECO:0000313" key="2">
    <source>
        <dbReference type="EMBL" id="KIK51063.1"/>
    </source>
</evidence>
<protein>
    <submittedName>
        <fullName evidence="2">Uncharacterized protein</fullName>
    </submittedName>
</protein>
<gene>
    <name evidence="2" type="ORF">GYMLUDRAFT_252408</name>
</gene>
<reference evidence="2 3" key="1">
    <citation type="submission" date="2014-04" db="EMBL/GenBank/DDBJ databases">
        <title>Evolutionary Origins and Diversification of the Mycorrhizal Mutualists.</title>
        <authorList>
            <consortium name="DOE Joint Genome Institute"/>
            <consortium name="Mycorrhizal Genomics Consortium"/>
            <person name="Kohler A."/>
            <person name="Kuo A."/>
            <person name="Nagy L.G."/>
            <person name="Floudas D."/>
            <person name="Copeland A."/>
            <person name="Barry K.W."/>
            <person name="Cichocki N."/>
            <person name="Veneault-Fourrey C."/>
            <person name="LaButti K."/>
            <person name="Lindquist E.A."/>
            <person name="Lipzen A."/>
            <person name="Lundell T."/>
            <person name="Morin E."/>
            <person name="Murat C."/>
            <person name="Riley R."/>
            <person name="Ohm R."/>
            <person name="Sun H."/>
            <person name="Tunlid A."/>
            <person name="Henrissat B."/>
            <person name="Grigoriev I.V."/>
            <person name="Hibbett D.S."/>
            <person name="Martin F."/>
        </authorList>
    </citation>
    <scope>NUCLEOTIDE SEQUENCE [LARGE SCALE GENOMIC DNA]</scope>
    <source>
        <strain evidence="2 3">FD-317 M1</strain>
    </source>
</reference>
<feature type="region of interest" description="Disordered" evidence="1">
    <location>
        <begin position="1"/>
        <end position="28"/>
    </location>
</feature>
<feature type="region of interest" description="Disordered" evidence="1">
    <location>
        <begin position="98"/>
        <end position="129"/>
    </location>
</feature>